<evidence type="ECO:0000313" key="5">
    <source>
        <dbReference type="Proteomes" id="UP000092460"/>
    </source>
</evidence>
<dbReference type="VEuPathDB" id="VectorBase:GPPI020123"/>
<keyword evidence="5" id="KW-1185">Reference proteome</keyword>
<evidence type="ECO:0000259" key="3">
    <source>
        <dbReference type="PROSITE" id="PS51860"/>
    </source>
</evidence>
<dbReference type="PANTHER" id="PTHR23031">
    <property type="entry name" value="RHOPHILIN"/>
    <property type="match status" value="1"/>
</dbReference>
<dbReference type="STRING" id="67801.A0A1B0B630"/>
<dbReference type="InterPro" id="IPR036274">
    <property type="entry name" value="HR1_rpt_sf"/>
</dbReference>
<proteinExistence type="predicted"/>
<feature type="domain" description="REM-1" evidence="3">
    <location>
        <begin position="17"/>
        <end position="91"/>
    </location>
</feature>
<dbReference type="Pfam" id="PF02185">
    <property type="entry name" value="HR1"/>
    <property type="match status" value="1"/>
</dbReference>
<dbReference type="Proteomes" id="UP000092460">
    <property type="component" value="Unassembled WGS sequence"/>
</dbReference>
<dbReference type="Gene3D" id="1.10.287.160">
    <property type="entry name" value="HR1 repeat"/>
    <property type="match status" value="1"/>
</dbReference>
<dbReference type="SUPFAM" id="SSF46585">
    <property type="entry name" value="HR1 repeat"/>
    <property type="match status" value="1"/>
</dbReference>
<dbReference type="EMBL" id="JXJN01008964">
    <property type="status" value="NOT_ANNOTATED_CDS"/>
    <property type="molecule type" value="Genomic_DNA"/>
</dbReference>
<dbReference type="PROSITE" id="PS51860">
    <property type="entry name" value="REM_1"/>
    <property type="match status" value="1"/>
</dbReference>
<evidence type="ECO:0000256" key="1">
    <source>
        <dbReference type="PROSITE-ProRule" id="PRU01207"/>
    </source>
</evidence>
<evidence type="ECO:0000313" key="4">
    <source>
        <dbReference type="EnsemblMetazoa" id="GPPI020123-PA"/>
    </source>
</evidence>
<dbReference type="InterPro" id="IPR011072">
    <property type="entry name" value="HR1_rho-bd"/>
</dbReference>
<accession>A0A1B0B630</accession>
<dbReference type="SMART" id="SM00742">
    <property type="entry name" value="Hr1"/>
    <property type="match status" value="1"/>
</dbReference>
<evidence type="ECO:0000256" key="2">
    <source>
        <dbReference type="SAM" id="Coils"/>
    </source>
</evidence>
<dbReference type="AlphaFoldDB" id="A0A1B0B630"/>
<protein>
    <recommendedName>
        <fullName evidence="3">REM-1 domain-containing protein</fullName>
    </recommendedName>
</protein>
<reference evidence="4" key="2">
    <citation type="submission" date="2020-05" db="UniProtKB">
        <authorList>
            <consortium name="EnsemblMetazoa"/>
        </authorList>
    </citation>
    <scope>IDENTIFICATION</scope>
    <source>
        <strain evidence="4">IAEA</strain>
    </source>
</reference>
<sequence>MGDLAFLRSLVGWLGSDPRAATCRGKLQTRRCKLNQEINKELRLRAGAENLYKATTNRKLRDTVALELSFVNSNLQLLKEQLAELNSSVEIYQNNRKSNKNLCHTTAHFCYMLCICVKEICNAFTTTS</sequence>
<name>A0A1B0B630_9MUSC</name>
<reference evidence="5" key="1">
    <citation type="submission" date="2015-01" db="EMBL/GenBank/DDBJ databases">
        <authorList>
            <person name="Aksoy S."/>
            <person name="Warren W."/>
            <person name="Wilson R.K."/>
        </authorList>
    </citation>
    <scope>NUCLEOTIDE SEQUENCE [LARGE SCALE GENOMIC DNA]</scope>
    <source>
        <strain evidence="5">IAEA</strain>
    </source>
</reference>
<dbReference type="InterPro" id="IPR047138">
    <property type="entry name" value="RHPN1_2"/>
</dbReference>
<organism evidence="4 5">
    <name type="scientific">Glossina palpalis gambiensis</name>
    <dbReference type="NCBI Taxonomy" id="67801"/>
    <lineage>
        <taxon>Eukaryota</taxon>
        <taxon>Metazoa</taxon>
        <taxon>Ecdysozoa</taxon>
        <taxon>Arthropoda</taxon>
        <taxon>Hexapoda</taxon>
        <taxon>Insecta</taxon>
        <taxon>Pterygota</taxon>
        <taxon>Neoptera</taxon>
        <taxon>Endopterygota</taxon>
        <taxon>Diptera</taxon>
        <taxon>Brachycera</taxon>
        <taxon>Muscomorpha</taxon>
        <taxon>Hippoboscoidea</taxon>
        <taxon>Glossinidae</taxon>
        <taxon>Glossina</taxon>
    </lineage>
</organism>
<dbReference type="EnsemblMetazoa" id="GPPI020123-RA">
    <property type="protein sequence ID" value="GPPI020123-PA"/>
    <property type="gene ID" value="GPPI020123"/>
</dbReference>
<keyword evidence="1 2" id="KW-0175">Coiled coil</keyword>
<dbReference type="GO" id="GO:0051497">
    <property type="term" value="P:negative regulation of stress fiber assembly"/>
    <property type="evidence" value="ECO:0007669"/>
    <property type="project" value="TreeGrafter"/>
</dbReference>
<dbReference type="GO" id="GO:0007165">
    <property type="term" value="P:signal transduction"/>
    <property type="evidence" value="ECO:0007669"/>
    <property type="project" value="InterPro"/>
</dbReference>
<dbReference type="CDD" id="cd11633">
    <property type="entry name" value="HR1_Rhophilin-1"/>
    <property type="match status" value="1"/>
</dbReference>
<feature type="coiled-coil region" evidence="2">
    <location>
        <begin position="68"/>
        <end position="95"/>
    </location>
</feature>
<dbReference type="PANTHER" id="PTHR23031:SF15">
    <property type="entry name" value="LD12055P"/>
    <property type="match status" value="1"/>
</dbReference>